<evidence type="ECO:0000313" key="1">
    <source>
        <dbReference type="EMBL" id="KAI0033742.1"/>
    </source>
</evidence>
<sequence length="535" mass="57198">MPESGEYTPPVIKESSDQIPATRNKEGDVGARGLAQTSAHAPPKPAPWGLRWRASVWFITLVVGLGITTDIIVYSILIPVLPFQLQKLGYTGISALVGYLLFAYSGGLAISTPPIAWLSELYKSRQWPLIIGLVALIGSQIMLMEAPTYWVMAFARVLQGISSSMVWVVGLALLCDTTPEKYVGHRVSGQLGIAMSGLGLGLLIGPAVGGALYSRFGFRGPCIFGIITAIVDLLGRLLLVERKDAIQYGFDPAAALQAVSENTAAQNGILRPEDSEVPAVGIPHPTSLSPLAALWEFAKSPRALTALSITFSWAVTVAGQEPTIPLHLQSVWGLNSSQVGLVFIAAVVPTFFSSPFAGWCADKWGAEWVTVLYISLSLPWMCLLVVEASLAFFIVMYGLNGLFVAALAAPVTAELAAVSRSIPDIGYAHVYGAFNLAYGIGSAIGPIIGGQIYNHVANGWLVLCFLFASLLALTLFLALVYTGDRPILMRLVEKIRRMGTITLPEEPTEDVREHVPVNNARASASTSMHGPEVLA</sequence>
<comment type="caution">
    <text evidence="1">The sequence shown here is derived from an EMBL/GenBank/DDBJ whole genome shotgun (WGS) entry which is preliminary data.</text>
</comment>
<accession>A0ACB8QPS0</accession>
<dbReference type="EMBL" id="MU273513">
    <property type="protein sequence ID" value="KAI0033742.1"/>
    <property type="molecule type" value="Genomic_DNA"/>
</dbReference>
<gene>
    <name evidence="1" type="ORF">K488DRAFT_84689</name>
</gene>
<proteinExistence type="predicted"/>
<protein>
    <submittedName>
        <fullName evidence="1">Major facilitator superfamily domain-containing protein</fullName>
    </submittedName>
</protein>
<evidence type="ECO:0000313" key="2">
    <source>
        <dbReference type="Proteomes" id="UP000814128"/>
    </source>
</evidence>
<reference evidence="1" key="1">
    <citation type="submission" date="2021-02" db="EMBL/GenBank/DDBJ databases">
        <authorList>
            <consortium name="DOE Joint Genome Institute"/>
            <person name="Ahrendt S."/>
            <person name="Looney B.P."/>
            <person name="Miyauchi S."/>
            <person name="Morin E."/>
            <person name="Drula E."/>
            <person name="Courty P.E."/>
            <person name="Chicoki N."/>
            <person name="Fauchery L."/>
            <person name="Kohler A."/>
            <person name="Kuo A."/>
            <person name="Labutti K."/>
            <person name="Pangilinan J."/>
            <person name="Lipzen A."/>
            <person name="Riley R."/>
            <person name="Andreopoulos W."/>
            <person name="He G."/>
            <person name="Johnson J."/>
            <person name="Barry K.W."/>
            <person name="Grigoriev I.V."/>
            <person name="Nagy L."/>
            <person name="Hibbett D."/>
            <person name="Henrissat B."/>
            <person name="Matheny P.B."/>
            <person name="Labbe J."/>
            <person name="Martin F."/>
        </authorList>
    </citation>
    <scope>NUCLEOTIDE SEQUENCE</scope>
    <source>
        <strain evidence="1">EC-137</strain>
    </source>
</reference>
<keyword evidence="2" id="KW-1185">Reference proteome</keyword>
<dbReference type="Proteomes" id="UP000814128">
    <property type="component" value="Unassembled WGS sequence"/>
</dbReference>
<organism evidence="1 2">
    <name type="scientific">Vararia minispora EC-137</name>
    <dbReference type="NCBI Taxonomy" id="1314806"/>
    <lineage>
        <taxon>Eukaryota</taxon>
        <taxon>Fungi</taxon>
        <taxon>Dikarya</taxon>
        <taxon>Basidiomycota</taxon>
        <taxon>Agaricomycotina</taxon>
        <taxon>Agaricomycetes</taxon>
        <taxon>Russulales</taxon>
        <taxon>Lachnocladiaceae</taxon>
        <taxon>Vararia</taxon>
    </lineage>
</organism>
<reference evidence="1" key="2">
    <citation type="journal article" date="2022" name="New Phytol.">
        <title>Evolutionary transition to the ectomycorrhizal habit in the genomes of a hyperdiverse lineage of mushroom-forming fungi.</title>
        <authorList>
            <person name="Looney B."/>
            <person name="Miyauchi S."/>
            <person name="Morin E."/>
            <person name="Drula E."/>
            <person name="Courty P.E."/>
            <person name="Kohler A."/>
            <person name="Kuo A."/>
            <person name="LaButti K."/>
            <person name="Pangilinan J."/>
            <person name="Lipzen A."/>
            <person name="Riley R."/>
            <person name="Andreopoulos W."/>
            <person name="He G."/>
            <person name="Johnson J."/>
            <person name="Nolan M."/>
            <person name="Tritt A."/>
            <person name="Barry K.W."/>
            <person name="Grigoriev I.V."/>
            <person name="Nagy L.G."/>
            <person name="Hibbett D."/>
            <person name="Henrissat B."/>
            <person name="Matheny P.B."/>
            <person name="Labbe J."/>
            <person name="Martin F.M."/>
        </authorList>
    </citation>
    <scope>NUCLEOTIDE SEQUENCE</scope>
    <source>
        <strain evidence="1">EC-137</strain>
    </source>
</reference>
<name>A0ACB8QPS0_9AGAM</name>